<evidence type="ECO:0000256" key="3">
    <source>
        <dbReference type="ARBA" id="ARBA00022801"/>
    </source>
</evidence>
<dbReference type="InterPro" id="IPR013201">
    <property type="entry name" value="Prot_inhib_I29"/>
</dbReference>
<dbReference type="InterPro" id="IPR039417">
    <property type="entry name" value="Peptidase_C1A_papain-like"/>
</dbReference>
<dbReference type="InterPro" id="IPR013128">
    <property type="entry name" value="Peptidase_C1A"/>
</dbReference>
<sequence>MKILVVLLAVLVAVNTRDLFKHIQEEWDTFKLEHDKSYESAEEERNRMMMFLVNKYRVYKHNQLFESGQVTFRLGLNKYSDMSHDEFMRTMNGFDNTANKRNYSEHLDKHGATFIPPANVVMPQHMDWRSEGAVTGVKDQGNCTSGWAFSATGALEGQHFRKTQSLVWLSEQNLIDCTWSYNNSGCKGGFTNNAFMYIRENGGIDTETSYPYEAVVNKCRYDPNNAGASDVGFVNLLKGDEEELKQVVATVGPVSVAVDSSQESFQLYSSGVYYDRKCSSKKQKHAMLVVGYGRDIAGGDYWIVKNSWGLSWGELGYMKLARNRNNHCGIASSASYPLV</sequence>
<feature type="chain" id="PRO_5043840966" description="Cathepsin L" evidence="5">
    <location>
        <begin position="17"/>
        <end position="339"/>
    </location>
</feature>
<gene>
    <name evidence="8" type="ORF">EEDITHA_LOCUS1609</name>
</gene>
<evidence type="ECO:0008006" key="10">
    <source>
        <dbReference type="Google" id="ProtNLM"/>
    </source>
</evidence>
<comment type="caution">
    <text evidence="8">The sequence shown here is derived from an EMBL/GenBank/DDBJ whole genome shotgun (WGS) entry which is preliminary data.</text>
</comment>
<feature type="domain" description="Cathepsin propeptide inhibitor" evidence="7">
    <location>
        <begin position="27"/>
        <end position="87"/>
    </location>
</feature>
<keyword evidence="9" id="KW-1185">Reference proteome</keyword>
<evidence type="ECO:0000259" key="7">
    <source>
        <dbReference type="SMART" id="SM00848"/>
    </source>
</evidence>
<accession>A0AAU9TK38</accession>
<dbReference type="Pfam" id="PF00112">
    <property type="entry name" value="Peptidase_C1"/>
    <property type="match status" value="1"/>
</dbReference>
<dbReference type="PROSITE" id="PS00640">
    <property type="entry name" value="THIOL_PROTEASE_ASN"/>
    <property type="match status" value="1"/>
</dbReference>
<feature type="domain" description="Peptidase C1A papain C-terminal" evidence="6">
    <location>
        <begin position="122"/>
        <end position="338"/>
    </location>
</feature>
<keyword evidence="3" id="KW-0378">Hydrolase</keyword>
<dbReference type="AlphaFoldDB" id="A0AAU9TK38"/>
<keyword evidence="4" id="KW-0788">Thiol protease</keyword>
<reference evidence="8" key="1">
    <citation type="submission" date="2022-03" db="EMBL/GenBank/DDBJ databases">
        <authorList>
            <person name="Tunstrom K."/>
        </authorList>
    </citation>
    <scope>NUCLEOTIDE SEQUENCE</scope>
</reference>
<dbReference type="InterPro" id="IPR038765">
    <property type="entry name" value="Papain-like_cys_pep_sf"/>
</dbReference>
<evidence type="ECO:0000256" key="1">
    <source>
        <dbReference type="ARBA" id="ARBA00008455"/>
    </source>
</evidence>
<name>A0AAU9TK38_EUPED</name>
<dbReference type="EMBL" id="CAKOGL010000003">
    <property type="protein sequence ID" value="CAH2085100.1"/>
    <property type="molecule type" value="Genomic_DNA"/>
</dbReference>
<dbReference type="InterPro" id="IPR000668">
    <property type="entry name" value="Peptidase_C1A_C"/>
</dbReference>
<evidence type="ECO:0000313" key="8">
    <source>
        <dbReference type="EMBL" id="CAH2085100.1"/>
    </source>
</evidence>
<organism evidence="8 9">
    <name type="scientific">Euphydryas editha</name>
    <name type="common">Edith's checkerspot</name>
    <dbReference type="NCBI Taxonomy" id="104508"/>
    <lineage>
        <taxon>Eukaryota</taxon>
        <taxon>Metazoa</taxon>
        <taxon>Ecdysozoa</taxon>
        <taxon>Arthropoda</taxon>
        <taxon>Hexapoda</taxon>
        <taxon>Insecta</taxon>
        <taxon>Pterygota</taxon>
        <taxon>Neoptera</taxon>
        <taxon>Endopterygota</taxon>
        <taxon>Lepidoptera</taxon>
        <taxon>Glossata</taxon>
        <taxon>Ditrysia</taxon>
        <taxon>Papilionoidea</taxon>
        <taxon>Nymphalidae</taxon>
        <taxon>Nymphalinae</taxon>
        <taxon>Euphydryas</taxon>
    </lineage>
</organism>
<evidence type="ECO:0000313" key="9">
    <source>
        <dbReference type="Proteomes" id="UP001153954"/>
    </source>
</evidence>
<dbReference type="Proteomes" id="UP001153954">
    <property type="component" value="Unassembled WGS sequence"/>
</dbReference>
<dbReference type="CDD" id="cd02248">
    <property type="entry name" value="Peptidase_C1A"/>
    <property type="match status" value="1"/>
</dbReference>
<dbReference type="SMART" id="SM00645">
    <property type="entry name" value="Pept_C1"/>
    <property type="match status" value="1"/>
</dbReference>
<dbReference type="Gene3D" id="3.90.70.10">
    <property type="entry name" value="Cysteine proteinases"/>
    <property type="match status" value="1"/>
</dbReference>
<comment type="similarity">
    <text evidence="1">Belongs to the peptidase C1 family.</text>
</comment>
<keyword evidence="2" id="KW-0645">Protease</keyword>
<proteinExistence type="inferred from homology"/>
<dbReference type="GO" id="GO:0008234">
    <property type="term" value="F:cysteine-type peptidase activity"/>
    <property type="evidence" value="ECO:0007669"/>
    <property type="project" value="UniProtKB-KW"/>
</dbReference>
<evidence type="ECO:0000256" key="4">
    <source>
        <dbReference type="ARBA" id="ARBA00022807"/>
    </source>
</evidence>
<protein>
    <recommendedName>
        <fullName evidence="10">Cathepsin L</fullName>
    </recommendedName>
</protein>
<dbReference type="PANTHER" id="PTHR12411">
    <property type="entry name" value="CYSTEINE PROTEASE FAMILY C1-RELATED"/>
    <property type="match status" value="1"/>
</dbReference>
<dbReference type="GO" id="GO:0006508">
    <property type="term" value="P:proteolysis"/>
    <property type="evidence" value="ECO:0007669"/>
    <property type="project" value="UniProtKB-KW"/>
</dbReference>
<dbReference type="SUPFAM" id="SSF54001">
    <property type="entry name" value="Cysteine proteinases"/>
    <property type="match status" value="1"/>
</dbReference>
<evidence type="ECO:0000259" key="6">
    <source>
        <dbReference type="SMART" id="SM00645"/>
    </source>
</evidence>
<evidence type="ECO:0000256" key="5">
    <source>
        <dbReference type="SAM" id="SignalP"/>
    </source>
</evidence>
<dbReference type="PRINTS" id="PR00705">
    <property type="entry name" value="PAPAIN"/>
</dbReference>
<feature type="signal peptide" evidence="5">
    <location>
        <begin position="1"/>
        <end position="16"/>
    </location>
</feature>
<dbReference type="InterPro" id="IPR025661">
    <property type="entry name" value="Pept_asp_AS"/>
</dbReference>
<evidence type="ECO:0000256" key="2">
    <source>
        <dbReference type="ARBA" id="ARBA00022670"/>
    </source>
</evidence>
<dbReference type="SMART" id="SM00848">
    <property type="entry name" value="Inhibitor_I29"/>
    <property type="match status" value="1"/>
</dbReference>
<dbReference type="FunFam" id="3.90.70.10:FF:000006">
    <property type="entry name" value="Cathepsin S"/>
    <property type="match status" value="1"/>
</dbReference>
<keyword evidence="5" id="KW-0732">Signal</keyword>
<dbReference type="Pfam" id="PF08246">
    <property type="entry name" value="Inhibitor_I29"/>
    <property type="match status" value="1"/>
</dbReference>